<feature type="coiled-coil region" evidence="1">
    <location>
        <begin position="821"/>
        <end position="883"/>
    </location>
</feature>
<evidence type="ECO:0000259" key="2">
    <source>
        <dbReference type="Pfam" id="PF06120"/>
    </source>
</evidence>
<dbReference type="RefSeq" id="WP_045347285.1">
    <property type="nucleotide sequence ID" value="NZ_JZYN01000042.1"/>
</dbReference>
<evidence type="ECO:0000256" key="1">
    <source>
        <dbReference type="SAM" id="Coils"/>
    </source>
</evidence>
<dbReference type="InterPro" id="IPR006431">
    <property type="entry name" value="Phage_tape_meas_C"/>
</dbReference>
<dbReference type="Pfam" id="PF09718">
    <property type="entry name" value="Tape_meas_lam_C"/>
    <property type="match status" value="1"/>
</dbReference>
<feature type="domain" description="Bacteriophage tail tape measure C-terminal" evidence="3">
    <location>
        <begin position="925"/>
        <end position="999"/>
    </location>
</feature>
<dbReference type="NCBIfam" id="TIGR02675">
    <property type="entry name" value="tape_meas_nterm"/>
    <property type="match status" value="1"/>
</dbReference>
<feature type="coiled-coil region" evidence="1">
    <location>
        <begin position="607"/>
        <end position="634"/>
    </location>
</feature>
<evidence type="ECO:0000313" key="6">
    <source>
        <dbReference type="Proteomes" id="UP000033679"/>
    </source>
</evidence>
<gene>
    <name evidence="5" type="ORF">SS59_23570</name>
</gene>
<dbReference type="Pfam" id="PF20155">
    <property type="entry name" value="TMP_3"/>
    <property type="match status" value="1"/>
</dbReference>
<protein>
    <submittedName>
        <fullName evidence="5">Lambda family phage tail tape measure protein</fullName>
    </submittedName>
</protein>
<sequence length="1161" mass="123489">MAALRELIIKISANSQSFQSEIARASRMGADYYRTMQNGGRQAAAAARESESALSDLTTGFASAGKAAAAASAAFATGKIVQIADEWNSVNARLKQASSSADDFAASQRQLMEISQRTGTAFADNANLFSRAAASMREYGYSSDEVLKITEAVSTGLKLSGANTQEASSVITQFSQALAQGVLRGEEFNAVNEAGDRVIRALAAGMGVARKDLKSMADQGQLTIDKVVPALMSQLGSLQGEFASMPQTVSGSLQKVTNSFMAWVGGVNQATGATDALSGGLDGVAQTLDSFTSSAVSGALSDVADNMSTITTVAGALVGVGLARYLSGVVTSATSATGALISAAKSEVALAVAQDKAAQSAVAASRAEVYRAQQAVQRSRSADVQAAQQEKIAAAEAKVTAAQARLTTALASGTATEKVRARTALERAQEGLVAAKNADAQAVAERRLAAAQADLNRNISNRVSTQSNLNSVTSVGTRLMSGALGLIGGVPGLVMLGAGAWYAMYQNQEQARRSAQEYASQIDEIREKTSRMSLSETDDNRGRTVGALVEQNRLIDEQARKVGDLKSQIDDLNASRGKPGITSENDANILRAIAIVTDQLAVEEGKLNDMREKSRNIQQTLEGIERQRNDLIKEHAWRQNALYQSQLMMNGQHEKFNSLLGLGNQLLMARQGLANVPLRLPQADLDKKQTDALEKSRRDLELSRLKGEAKERLRLSYAADDLGLTSDPQFQTGRQELINNGLAEWRNNEANKPKAKGGKTEGEKTEDVYKRLIKQQKEQIALQGQNTELAKVKYQVSQGELASLTEAQKKTVLQNAALIDQVKLREQLRNYEANLADSNASARAANEAQLLGYGQGTRFRERLQEQFNLRKEFEQKNTDLLRQRQAGEIDETFYQQGLALNKRYLEERLRDQEGFYAASDAQRSDWAAGMREGFANWVDTASDYASQSADLVNNTMSGLVGNISEALAGNKVDWEDWSKSVLASMQKIILNAMIVNSLQSSMGGGGFLGGLFGGAGSGGSTPSGAYNSAASGIQLNAKGGTYASASLSAYSNSIVRTPTYFAFAKGAGLMGEAGPEAIMPLTRSADGSLGVRVTGAQTSPAGSGEIHITQHIQVSGNGDAALKQAMEEAAAKGARDGAKKARQDMLSDFQTNGQGRRLLGV</sequence>
<evidence type="ECO:0000313" key="5">
    <source>
        <dbReference type="EMBL" id="KJM62479.1"/>
    </source>
</evidence>
<keyword evidence="1" id="KW-0175">Coiled coil</keyword>
<dbReference type="InterPro" id="IPR013491">
    <property type="entry name" value="Tape_meas_N"/>
</dbReference>
<dbReference type="Proteomes" id="UP000033679">
    <property type="component" value="Unassembled WGS sequence"/>
</dbReference>
<name>A0A837F5X2_9ENTR</name>
<evidence type="ECO:0000259" key="3">
    <source>
        <dbReference type="Pfam" id="PF09718"/>
    </source>
</evidence>
<proteinExistence type="predicted"/>
<feature type="domain" description="Tape measure protein N-terminal" evidence="4">
    <location>
        <begin position="79"/>
        <end position="269"/>
    </location>
</feature>
<dbReference type="NCBIfam" id="TIGR01541">
    <property type="entry name" value="tape_meas_lam_C"/>
    <property type="match status" value="1"/>
</dbReference>
<dbReference type="AlphaFoldDB" id="A0A837F5X2"/>
<dbReference type="Pfam" id="PF06120">
    <property type="entry name" value="Phage_HK97_TLTM"/>
    <property type="match status" value="1"/>
</dbReference>
<comment type="caution">
    <text evidence="5">The sequence shown here is derived from an EMBL/GenBank/DDBJ whole genome shotgun (WGS) entry which is preliminary data.</text>
</comment>
<dbReference type="InterPro" id="IPR009302">
    <property type="entry name" value="Tail_length_tape_measure"/>
</dbReference>
<feature type="domain" description="Tail length tape measure" evidence="2">
    <location>
        <begin position="466"/>
        <end position="749"/>
    </location>
</feature>
<dbReference type="EMBL" id="JZYN01000042">
    <property type="protein sequence ID" value="KJM62479.1"/>
    <property type="molecule type" value="Genomic_DNA"/>
</dbReference>
<evidence type="ECO:0000259" key="4">
    <source>
        <dbReference type="Pfam" id="PF20155"/>
    </source>
</evidence>
<reference evidence="5 6" key="1">
    <citation type="submission" date="2015-03" db="EMBL/GenBank/DDBJ databases">
        <authorList>
            <person name="McCorrison J."/>
            <person name="Sanka R."/>
            <person name="Adams M."/>
            <person name="Brinkac L."/>
            <person name="Nierman W."/>
            <person name="Sutton G."/>
            <person name="Nelson K."/>
            <person name="Kiedrowski L."/>
            <person name="Guerrero D."/>
            <person name="Bonomo R."/>
        </authorList>
    </citation>
    <scope>NUCLEOTIDE SEQUENCE [LARGE SCALE GENOMIC DNA]</scope>
    <source>
        <strain evidence="5 6">39373</strain>
    </source>
</reference>
<organism evidence="5 6">
    <name type="scientific">Enterobacter hormaechei subsp. xiangfangensis</name>
    <dbReference type="NCBI Taxonomy" id="1296536"/>
    <lineage>
        <taxon>Bacteria</taxon>
        <taxon>Pseudomonadati</taxon>
        <taxon>Pseudomonadota</taxon>
        <taxon>Gammaproteobacteria</taxon>
        <taxon>Enterobacterales</taxon>
        <taxon>Enterobacteriaceae</taxon>
        <taxon>Enterobacter</taxon>
        <taxon>Enterobacter cloacae complex</taxon>
    </lineage>
</organism>
<accession>A0A837F5X2</accession>